<dbReference type="EMBL" id="FNAY01000003">
    <property type="protein sequence ID" value="SDE80420.1"/>
    <property type="molecule type" value="Genomic_DNA"/>
</dbReference>
<accession>A0A1G7FX36</accession>
<dbReference type="Proteomes" id="UP000183812">
    <property type="component" value="Unassembled WGS sequence"/>
</dbReference>
<reference evidence="2 3" key="1">
    <citation type="submission" date="2016-10" db="EMBL/GenBank/DDBJ databases">
        <authorList>
            <person name="de Groot N.N."/>
        </authorList>
    </citation>
    <scope>NUCLEOTIDE SEQUENCE [LARGE SCALE GENOMIC DNA]</scope>
    <source>
        <strain evidence="3">DSM 938 / 37b4</strain>
    </source>
</reference>
<dbReference type="AlphaFoldDB" id="A0A1G7FX36"/>
<evidence type="ECO:0000256" key="1">
    <source>
        <dbReference type="SAM" id="MobiDB-lite"/>
    </source>
</evidence>
<protein>
    <submittedName>
        <fullName evidence="2">Uncharacterized protein</fullName>
    </submittedName>
</protein>
<feature type="compositionally biased region" description="Basic and acidic residues" evidence="1">
    <location>
        <begin position="117"/>
        <end position="131"/>
    </location>
</feature>
<feature type="region of interest" description="Disordered" evidence="1">
    <location>
        <begin position="117"/>
        <end position="138"/>
    </location>
</feature>
<organism evidence="2 3">
    <name type="scientific">Rhodobacter capsulatus</name>
    <name type="common">Rhodopseudomonas capsulata</name>
    <dbReference type="NCBI Taxonomy" id="1061"/>
    <lineage>
        <taxon>Bacteria</taxon>
        <taxon>Pseudomonadati</taxon>
        <taxon>Pseudomonadota</taxon>
        <taxon>Alphaproteobacteria</taxon>
        <taxon>Rhodobacterales</taxon>
        <taxon>Rhodobacter group</taxon>
        <taxon>Rhodobacter</taxon>
    </lineage>
</organism>
<sequence length="138" mass="15264">MTITWQAPETGVSLVMTLRPLLSLQSDWERTLTLSTPRGSISLDLLTDTGWWQGSNLYAGAPGVWMLDEGQADCIVIEVDPAKLEWTSCTAKAAAAGAASRKFQDYRYLGYFSERDRDAGPRFMDATERAEQPLPDGM</sequence>
<gene>
    <name evidence="2" type="ORF">SAMN04244550_01135</name>
</gene>
<proteinExistence type="predicted"/>
<name>A0A1G7FX36_RHOCA</name>
<evidence type="ECO:0000313" key="3">
    <source>
        <dbReference type="Proteomes" id="UP000183812"/>
    </source>
</evidence>
<evidence type="ECO:0000313" key="2">
    <source>
        <dbReference type="EMBL" id="SDE80420.1"/>
    </source>
</evidence>